<keyword evidence="2" id="KW-1185">Reference proteome</keyword>
<evidence type="ECO:0000313" key="2">
    <source>
        <dbReference type="Proteomes" id="UP000028492"/>
    </source>
</evidence>
<dbReference type="STRING" id="208439.AJAP_27900"/>
<evidence type="ECO:0000313" key="1">
    <source>
        <dbReference type="EMBL" id="AIG78424.1"/>
    </source>
</evidence>
<gene>
    <name evidence="1" type="ORF">AJAP_27900</name>
</gene>
<dbReference type="HOGENOM" id="CLU_3039757_0_0_11"/>
<dbReference type="AlphaFoldDB" id="A0A075V1F5"/>
<dbReference type="RefSeq" id="WP_158509806.1">
    <property type="nucleotide sequence ID" value="NZ_CP008953.1"/>
</dbReference>
<organism evidence="1 2">
    <name type="scientific">Amycolatopsis japonica</name>
    <dbReference type="NCBI Taxonomy" id="208439"/>
    <lineage>
        <taxon>Bacteria</taxon>
        <taxon>Bacillati</taxon>
        <taxon>Actinomycetota</taxon>
        <taxon>Actinomycetes</taxon>
        <taxon>Pseudonocardiales</taxon>
        <taxon>Pseudonocardiaceae</taxon>
        <taxon>Amycolatopsis</taxon>
        <taxon>Amycolatopsis japonica group</taxon>
    </lineage>
</organism>
<sequence length="54" mass="5984">MTNIEIFFKNDTSIEREDVVLEEGITALTVHTGPGEKSVIPLASILYYDVEDAV</sequence>
<dbReference type="KEGG" id="aja:AJAP_27900"/>
<dbReference type="EMBL" id="CP008953">
    <property type="protein sequence ID" value="AIG78424.1"/>
    <property type="molecule type" value="Genomic_DNA"/>
</dbReference>
<protein>
    <submittedName>
        <fullName evidence="1">Uncharacterized protein</fullName>
    </submittedName>
</protein>
<dbReference type="Proteomes" id="UP000028492">
    <property type="component" value="Chromosome"/>
</dbReference>
<accession>A0A075V1F5</accession>
<name>A0A075V1F5_9PSEU</name>
<reference evidence="1 2" key="1">
    <citation type="journal article" date="2014" name="J. Biotechnol.">
        <title>Complete genome sequence of the actinobacterium Amycolatopsis japonica MG417-CF17(T) (=DSM 44213T) producing (S,S)-N,N'-ethylenediaminedisuccinic acid.</title>
        <authorList>
            <person name="Stegmann E."/>
            <person name="Albersmeier A."/>
            <person name="Spohn M."/>
            <person name="Gert H."/>
            <person name="Weber T."/>
            <person name="Wohlleben W."/>
            <person name="Kalinowski J."/>
            <person name="Ruckert C."/>
        </authorList>
    </citation>
    <scope>NUCLEOTIDE SEQUENCE [LARGE SCALE GENOMIC DNA]</scope>
    <source>
        <strain evidence="2">MG417-CF17 (DSM 44213)</strain>
    </source>
</reference>
<proteinExistence type="predicted"/>